<dbReference type="RefSeq" id="WP_377934948.1">
    <property type="nucleotide sequence ID" value="NZ_JBHUEA010000016.1"/>
</dbReference>
<reference evidence="2" key="1">
    <citation type="journal article" date="2019" name="Int. J. Syst. Evol. Microbiol.">
        <title>The Global Catalogue of Microorganisms (GCM) 10K type strain sequencing project: providing services to taxonomists for standard genome sequencing and annotation.</title>
        <authorList>
            <consortium name="The Broad Institute Genomics Platform"/>
            <consortium name="The Broad Institute Genome Sequencing Center for Infectious Disease"/>
            <person name="Wu L."/>
            <person name="Ma J."/>
        </authorList>
    </citation>
    <scope>NUCLEOTIDE SEQUENCE [LARGE SCALE GENOMIC DNA]</scope>
    <source>
        <strain evidence="2">CGMCC 1.12471</strain>
    </source>
</reference>
<dbReference type="EMBL" id="JBHUEA010000016">
    <property type="protein sequence ID" value="MFD1722126.1"/>
    <property type="molecule type" value="Genomic_DNA"/>
</dbReference>
<evidence type="ECO:0000313" key="2">
    <source>
        <dbReference type="Proteomes" id="UP001597347"/>
    </source>
</evidence>
<proteinExistence type="predicted"/>
<dbReference type="Proteomes" id="UP001597347">
    <property type="component" value="Unassembled WGS sequence"/>
</dbReference>
<sequence length="89" mass="10029">MTTIVDVAHQQALDLLDLPTVVPCEAEDDCEERAEWLGVCPSCANGIAYCRHHFEAWPRIVVAWRTVTHDDDACGAEIRSEDIRWVPLP</sequence>
<name>A0ABW4LIV3_9MICO</name>
<keyword evidence="2" id="KW-1185">Reference proteome</keyword>
<organism evidence="1 2">
    <name type="scientific">Amnibacterium endophyticum</name>
    <dbReference type="NCBI Taxonomy" id="2109337"/>
    <lineage>
        <taxon>Bacteria</taxon>
        <taxon>Bacillati</taxon>
        <taxon>Actinomycetota</taxon>
        <taxon>Actinomycetes</taxon>
        <taxon>Micrococcales</taxon>
        <taxon>Microbacteriaceae</taxon>
        <taxon>Amnibacterium</taxon>
    </lineage>
</organism>
<evidence type="ECO:0000313" key="1">
    <source>
        <dbReference type="EMBL" id="MFD1722126.1"/>
    </source>
</evidence>
<accession>A0ABW4LIV3</accession>
<gene>
    <name evidence="1" type="ORF">ACFSBI_11245</name>
</gene>
<protein>
    <submittedName>
        <fullName evidence="1">Uncharacterized protein</fullName>
    </submittedName>
</protein>
<comment type="caution">
    <text evidence="1">The sequence shown here is derived from an EMBL/GenBank/DDBJ whole genome shotgun (WGS) entry which is preliminary data.</text>
</comment>